<dbReference type="Pfam" id="PF00395">
    <property type="entry name" value="SLH"/>
    <property type="match status" value="2"/>
</dbReference>
<feature type="domain" description="SLH" evidence="2">
    <location>
        <begin position="320"/>
        <end position="384"/>
    </location>
</feature>
<dbReference type="InterPro" id="IPR001119">
    <property type="entry name" value="SLH_dom"/>
</dbReference>
<feature type="compositionally biased region" description="Basic and acidic residues" evidence="1">
    <location>
        <begin position="161"/>
        <end position="177"/>
    </location>
</feature>
<gene>
    <name evidence="3" type="ORF">NC998_11240</name>
</gene>
<evidence type="ECO:0000313" key="4">
    <source>
        <dbReference type="Proteomes" id="UP001464891"/>
    </source>
</evidence>
<name>A0ABV0J7C6_9CYAN</name>
<dbReference type="PANTHER" id="PTHR43308:SF5">
    <property type="entry name" value="S-LAYER PROTEIN _ PEPTIDOGLYCAN ENDO-BETA-N-ACETYLGLUCOSAMINIDASE"/>
    <property type="match status" value="1"/>
</dbReference>
<proteinExistence type="predicted"/>
<dbReference type="PROSITE" id="PS51272">
    <property type="entry name" value="SLH"/>
    <property type="match status" value="3"/>
</dbReference>
<comment type="caution">
    <text evidence="3">The sequence shown here is derived from an EMBL/GenBank/DDBJ whole genome shotgun (WGS) entry which is preliminary data.</text>
</comment>
<evidence type="ECO:0000313" key="3">
    <source>
        <dbReference type="EMBL" id="MEP0817672.1"/>
    </source>
</evidence>
<keyword evidence="4" id="KW-1185">Reference proteome</keyword>
<evidence type="ECO:0000256" key="1">
    <source>
        <dbReference type="SAM" id="MobiDB-lite"/>
    </source>
</evidence>
<accession>A0ABV0J7C6</accession>
<dbReference type="PANTHER" id="PTHR43308">
    <property type="entry name" value="OUTER MEMBRANE PROTEIN ALPHA-RELATED"/>
    <property type="match status" value="1"/>
</dbReference>
<feature type="region of interest" description="Disordered" evidence="1">
    <location>
        <begin position="124"/>
        <end position="186"/>
    </location>
</feature>
<dbReference type="RefSeq" id="WP_190436024.1">
    <property type="nucleotide sequence ID" value="NZ_JAMPKM010000005.1"/>
</dbReference>
<feature type="domain" description="SLH" evidence="2">
    <location>
        <begin position="258"/>
        <end position="317"/>
    </location>
</feature>
<feature type="region of interest" description="Disordered" evidence="1">
    <location>
        <begin position="399"/>
        <end position="418"/>
    </location>
</feature>
<reference evidence="3 4" key="1">
    <citation type="submission" date="2022-04" db="EMBL/GenBank/DDBJ databases">
        <title>Positive selection, recombination, and allopatry shape intraspecific diversity of widespread and dominant cyanobacteria.</title>
        <authorList>
            <person name="Wei J."/>
            <person name="Shu W."/>
            <person name="Hu C."/>
        </authorList>
    </citation>
    <scope>NUCLEOTIDE SEQUENCE [LARGE SCALE GENOMIC DNA]</scope>
    <source>
        <strain evidence="3 4">GB2-A4</strain>
    </source>
</reference>
<organism evidence="3 4">
    <name type="scientific">Trichocoleus desertorum GB2-A4</name>
    <dbReference type="NCBI Taxonomy" id="2933944"/>
    <lineage>
        <taxon>Bacteria</taxon>
        <taxon>Bacillati</taxon>
        <taxon>Cyanobacteriota</taxon>
        <taxon>Cyanophyceae</taxon>
        <taxon>Leptolyngbyales</taxon>
        <taxon>Trichocoleusaceae</taxon>
        <taxon>Trichocoleus</taxon>
    </lineage>
</organism>
<feature type="domain" description="SLH" evidence="2">
    <location>
        <begin position="194"/>
        <end position="257"/>
    </location>
</feature>
<dbReference type="EMBL" id="JAMPKM010000005">
    <property type="protein sequence ID" value="MEP0817672.1"/>
    <property type="molecule type" value="Genomic_DNA"/>
</dbReference>
<dbReference type="InterPro" id="IPR051465">
    <property type="entry name" value="Cell_Envelope_Struct_Comp"/>
</dbReference>
<protein>
    <submittedName>
        <fullName evidence="3">S-layer homology domain-containing protein</fullName>
    </submittedName>
</protein>
<dbReference type="Proteomes" id="UP001464891">
    <property type="component" value="Unassembled WGS sequence"/>
</dbReference>
<evidence type="ECO:0000259" key="2">
    <source>
        <dbReference type="PROSITE" id="PS51272"/>
    </source>
</evidence>
<sequence length="671" mass="71084">MLRAVWQHWVQKETVSYVRTVATCTLLALVGAGLTPEAKADVVVPLASVPEPGSSVVSTNAADLVTTPAIAPPESASVTEFAATALPDAQLGWSSASVESAVTINDLVPAPDVTDKSVSVSDSQSAVVASEADRPETPVVAAQPKQLTAAEPTAITPSPKTRAETLRPELAPQRRESNPAIAPVSSSRSEYQVAQVSSFSDIQGHWAQSVIESLASRDVVRGFPDGTFRPDITVTRAQFSAIVRQAFQVQPVRTSVQFSDVSTNYWAYSAIDEAYRSGFVSASGNNVFLPDQGISRNQALVGLVNGLKLTSESTSADILETYFEDAAQVSTAERTDLAIATDKRLVVSYPNVRALNPQQLATRAEVAAFIYQALVQTGEVSALDASTTAAQYIAGAATTAETPTTSPAQTLPTTPTTAAAPSEETIQDLQTRLQAVQTESENFGNVFEGSPALSIANPVGFGADNGTGFISATYQERTRYGDKDDAAVGFGVGLGDARRNVGVELSYTLASFGGNRDFGTGGFNVKLHRAFSEDFAAALGWDGFITIGDEFNEDFKDSIYAVATKIFRTRPDLNTPFSRVALTGGIGNGRFRTEDDVFEDKDNFNVFGSLAVRVVRPVSALVEWTGEDLAAGLSIVPFKNQSLVITPAVRDIAGAGDGARFVVGLGYSWKF</sequence>